<sequence>MNDEHLPGFYHDADEASRAGQRATLLLSRIRLIGAVVAAVGGAFKWRIGGGVDVWAWVALAGFLVALFGEFLLWFMHPELKWNAGRAVAERVKSLAWRYAVGGDPLPATTPNPRRALDSAISSVAAQHRGTLLLTSANPAGDQMMTEVRARPFTERREIYRENRVWQQLDWYRGKAAANERRATTARILLFAGEFIAILFAVLRIVGAWDVDLSGVMAAAVAGGAAWIGLRQWENLKVAYSTAANELADIHQRLPSVDEEEWPAFVAEVEAVISNEHTAWLASRPGTA</sequence>
<dbReference type="Pfam" id="PF18184">
    <property type="entry name" value="SLATT_3"/>
    <property type="match status" value="1"/>
</dbReference>
<feature type="domain" description="SMODS and SLOG-associating 2TM effector" evidence="2">
    <location>
        <begin position="160"/>
        <end position="280"/>
    </location>
</feature>
<proteinExistence type="predicted"/>
<dbReference type="EMBL" id="FNIX01000005">
    <property type="protein sequence ID" value="SDP14467.1"/>
    <property type="molecule type" value="Genomic_DNA"/>
</dbReference>
<evidence type="ECO:0000313" key="5">
    <source>
        <dbReference type="Proteomes" id="UP000199691"/>
    </source>
</evidence>
<feature type="transmembrane region" description="Helical" evidence="1">
    <location>
        <begin position="213"/>
        <end position="230"/>
    </location>
</feature>
<dbReference type="InterPro" id="IPR041116">
    <property type="entry name" value="SLATT_3"/>
</dbReference>
<feature type="domain" description="SMODS and SLOG-associating 2TM effector" evidence="3">
    <location>
        <begin position="7"/>
        <end position="157"/>
    </location>
</feature>
<dbReference type="NCBIfam" id="NF033610">
    <property type="entry name" value="SLATT_3"/>
    <property type="match status" value="1"/>
</dbReference>
<keyword evidence="1" id="KW-0812">Transmembrane</keyword>
<keyword evidence="1" id="KW-0472">Membrane</keyword>
<feature type="transmembrane region" description="Helical" evidence="1">
    <location>
        <begin position="30"/>
        <end position="48"/>
    </location>
</feature>
<dbReference type="Pfam" id="PF18181">
    <property type="entry name" value="SLATT_1"/>
    <property type="match status" value="1"/>
</dbReference>
<evidence type="ECO:0000259" key="3">
    <source>
        <dbReference type="Pfam" id="PF18184"/>
    </source>
</evidence>
<dbReference type="AlphaFoldDB" id="A0A1H0QAU7"/>
<name>A0A1H0QAU7_9PSEU</name>
<reference evidence="5" key="1">
    <citation type="submission" date="2016-10" db="EMBL/GenBank/DDBJ databases">
        <authorList>
            <person name="Varghese N."/>
            <person name="Submissions S."/>
        </authorList>
    </citation>
    <scope>NUCLEOTIDE SEQUENCE [LARGE SCALE GENOMIC DNA]</scope>
    <source>
        <strain evidence="5">CGMCC 4.6609</strain>
    </source>
</reference>
<accession>A0A1H0QAU7</accession>
<protein>
    <recommendedName>
        <fullName evidence="6">SMODS and SLOG-associating 2TM effector domain-containing protein</fullName>
    </recommendedName>
</protein>
<evidence type="ECO:0008006" key="6">
    <source>
        <dbReference type="Google" id="ProtNLM"/>
    </source>
</evidence>
<keyword evidence="5" id="KW-1185">Reference proteome</keyword>
<dbReference type="STRING" id="641025.SAMN05421507_105396"/>
<organism evidence="4 5">
    <name type="scientific">Lentzea jiangxiensis</name>
    <dbReference type="NCBI Taxonomy" id="641025"/>
    <lineage>
        <taxon>Bacteria</taxon>
        <taxon>Bacillati</taxon>
        <taxon>Actinomycetota</taxon>
        <taxon>Actinomycetes</taxon>
        <taxon>Pseudonocardiales</taxon>
        <taxon>Pseudonocardiaceae</taxon>
        <taxon>Lentzea</taxon>
    </lineage>
</organism>
<evidence type="ECO:0000259" key="2">
    <source>
        <dbReference type="Pfam" id="PF18181"/>
    </source>
</evidence>
<evidence type="ECO:0000256" key="1">
    <source>
        <dbReference type="SAM" id="Phobius"/>
    </source>
</evidence>
<dbReference type="InterPro" id="IPR040884">
    <property type="entry name" value="SLATT_1"/>
</dbReference>
<dbReference type="OrthoDB" id="9806639at2"/>
<dbReference type="Proteomes" id="UP000199691">
    <property type="component" value="Unassembled WGS sequence"/>
</dbReference>
<dbReference type="NCBIfam" id="NF033634">
    <property type="entry name" value="SLATT_1"/>
    <property type="match status" value="1"/>
</dbReference>
<dbReference type="RefSeq" id="WP_090098126.1">
    <property type="nucleotide sequence ID" value="NZ_FNIX01000005.1"/>
</dbReference>
<keyword evidence="1" id="KW-1133">Transmembrane helix</keyword>
<feature type="transmembrane region" description="Helical" evidence="1">
    <location>
        <begin position="54"/>
        <end position="76"/>
    </location>
</feature>
<evidence type="ECO:0000313" key="4">
    <source>
        <dbReference type="EMBL" id="SDP14467.1"/>
    </source>
</evidence>
<gene>
    <name evidence="4" type="ORF">SAMN05421507_105396</name>
</gene>
<feature type="transmembrane region" description="Helical" evidence="1">
    <location>
        <begin position="188"/>
        <end position="207"/>
    </location>
</feature>